<keyword evidence="1" id="KW-0812">Transmembrane</keyword>
<dbReference type="InterPro" id="IPR007039">
    <property type="entry name" value="TrbC/VirB2"/>
</dbReference>
<reference evidence="2" key="2">
    <citation type="journal article" date="2021" name="Microbiome">
        <title>Successional dynamics and alternative stable states in a saline activated sludge microbial community over 9 years.</title>
        <authorList>
            <person name="Wang Y."/>
            <person name="Ye J."/>
            <person name="Ju F."/>
            <person name="Liu L."/>
            <person name="Boyd J.A."/>
            <person name="Deng Y."/>
            <person name="Parks D.H."/>
            <person name="Jiang X."/>
            <person name="Yin X."/>
            <person name="Woodcroft B.J."/>
            <person name="Tyson G.W."/>
            <person name="Hugenholtz P."/>
            <person name="Polz M.F."/>
            <person name="Zhang T."/>
        </authorList>
    </citation>
    <scope>NUCLEOTIDE SEQUENCE</scope>
    <source>
        <strain evidence="2">HKST-UBA16</strain>
    </source>
</reference>
<evidence type="ECO:0000313" key="2">
    <source>
        <dbReference type="EMBL" id="MCA9374846.1"/>
    </source>
</evidence>
<sequence length="108" mass="11965">MKKKLIALSAKIFPILLIFLYPAKAYAQPPRFDGLVDVFHRIIQLSFPVAVLIALGMVIYAGYMIIMSAGDPQKLKKAQGTITWVVIALAFMALTEVILLGVVRFLET</sequence>
<feature type="transmembrane region" description="Helical" evidence="1">
    <location>
        <begin position="43"/>
        <end position="63"/>
    </location>
</feature>
<evidence type="ECO:0000256" key="1">
    <source>
        <dbReference type="SAM" id="Phobius"/>
    </source>
</evidence>
<reference evidence="2" key="1">
    <citation type="submission" date="2020-04" db="EMBL/GenBank/DDBJ databases">
        <authorList>
            <person name="Zhang T."/>
        </authorList>
    </citation>
    <scope>NUCLEOTIDE SEQUENCE</scope>
    <source>
        <strain evidence="2">HKST-UBA16</strain>
    </source>
</reference>
<protein>
    <recommendedName>
        <fullName evidence="4">TrbC/VIRB2 family protein</fullName>
    </recommendedName>
</protein>
<dbReference type="Pfam" id="PF04956">
    <property type="entry name" value="TrbC"/>
    <property type="match status" value="1"/>
</dbReference>
<comment type="caution">
    <text evidence="2">The sequence shown here is derived from an EMBL/GenBank/DDBJ whole genome shotgun (WGS) entry which is preliminary data.</text>
</comment>
<organism evidence="2 3">
    <name type="scientific">Candidatus Dojkabacteria bacterium</name>
    <dbReference type="NCBI Taxonomy" id="2099670"/>
    <lineage>
        <taxon>Bacteria</taxon>
        <taxon>Candidatus Dojkabacteria</taxon>
    </lineage>
</organism>
<keyword evidence="1" id="KW-1133">Transmembrane helix</keyword>
<dbReference type="EMBL" id="JAGQLM010000031">
    <property type="protein sequence ID" value="MCA9374846.1"/>
    <property type="molecule type" value="Genomic_DNA"/>
</dbReference>
<feature type="transmembrane region" description="Helical" evidence="1">
    <location>
        <begin position="84"/>
        <end position="106"/>
    </location>
</feature>
<keyword evidence="1" id="KW-0472">Membrane</keyword>
<proteinExistence type="predicted"/>
<evidence type="ECO:0000313" key="3">
    <source>
        <dbReference type="Proteomes" id="UP000748332"/>
    </source>
</evidence>
<name>A0A955HXI1_9BACT</name>
<evidence type="ECO:0008006" key="4">
    <source>
        <dbReference type="Google" id="ProtNLM"/>
    </source>
</evidence>
<gene>
    <name evidence="2" type="ORF">KC622_00785</name>
</gene>
<accession>A0A955HXI1</accession>
<dbReference type="AlphaFoldDB" id="A0A955HXI1"/>
<dbReference type="Proteomes" id="UP000748332">
    <property type="component" value="Unassembled WGS sequence"/>
</dbReference>